<feature type="domain" description="USP" evidence="6">
    <location>
        <begin position="1617"/>
        <end position="2026"/>
    </location>
</feature>
<dbReference type="Pfam" id="PF00443">
    <property type="entry name" value="UCH"/>
    <property type="match status" value="1"/>
</dbReference>
<dbReference type="PROSITE" id="PS50235">
    <property type="entry name" value="USP_3"/>
    <property type="match status" value="1"/>
</dbReference>
<proteinExistence type="predicted"/>
<protein>
    <recommendedName>
        <fullName evidence="6">USP domain-containing protein</fullName>
    </recommendedName>
</protein>
<keyword evidence="2" id="KW-0645">Protease</keyword>
<dbReference type="PANTHER" id="PTHR24006">
    <property type="entry name" value="UBIQUITIN CARBOXYL-TERMINAL HYDROLASE"/>
    <property type="match status" value="1"/>
</dbReference>
<dbReference type="InterPro" id="IPR056850">
    <property type="entry name" value="ARM_UBP34_24_USP9X_Y"/>
</dbReference>
<accession>A0A813UXC4</accession>
<feature type="region of interest" description="Disordered" evidence="5">
    <location>
        <begin position="1"/>
        <end position="42"/>
    </location>
</feature>
<feature type="region of interest" description="Disordered" evidence="5">
    <location>
        <begin position="975"/>
        <end position="1008"/>
    </location>
</feature>
<feature type="region of interest" description="Disordered" evidence="5">
    <location>
        <begin position="2605"/>
        <end position="2658"/>
    </location>
</feature>
<feature type="compositionally biased region" description="Polar residues" evidence="5">
    <location>
        <begin position="1"/>
        <end position="30"/>
    </location>
</feature>
<dbReference type="InterPro" id="IPR001394">
    <property type="entry name" value="Peptidase_C19_UCH"/>
</dbReference>
<keyword evidence="3" id="KW-0833">Ubl conjugation pathway</keyword>
<feature type="compositionally biased region" description="Low complexity" evidence="5">
    <location>
        <begin position="2605"/>
        <end position="2627"/>
    </location>
</feature>
<dbReference type="PROSITE" id="PS00973">
    <property type="entry name" value="USP_2"/>
    <property type="match status" value="1"/>
</dbReference>
<dbReference type="Pfam" id="PF22900">
    <property type="entry name" value="UCH_UBL1"/>
    <property type="match status" value="1"/>
</dbReference>
<dbReference type="GO" id="GO:0005829">
    <property type="term" value="C:cytosol"/>
    <property type="evidence" value="ECO:0007669"/>
    <property type="project" value="TreeGrafter"/>
</dbReference>
<reference evidence="7" key="1">
    <citation type="submission" date="2021-02" db="EMBL/GenBank/DDBJ databases">
        <authorList>
            <person name="Nowell W R."/>
        </authorList>
    </citation>
    <scope>NUCLEOTIDE SEQUENCE</scope>
</reference>
<dbReference type="InterPro" id="IPR038765">
    <property type="entry name" value="Papain-like_cys_pep_sf"/>
</dbReference>
<comment type="caution">
    <text evidence="7">The sequence shown here is derived from an EMBL/GenBank/DDBJ whole genome shotgun (WGS) entry which is preliminary data.</text>
</comment>
<dbReference type="Pfam" id="PF25010">
    <property type="entry name" value="ARM_UBP24_USP9X-Y"/>
    <property type="match status" value="1"/>
</dbReference>
<dbReference type="GO" id="GO:0006508">
    <property type="term" value="P:proteolysis"/>
    <property type="evidence" value="ECO:0007669"/>
    <property type="project" value="UniProtKB-KW"/>
</dbReference>
<dbReference type="GO" id="GO:0016579">
    <property type="term" value="P:protein deubiquitination"/>
    <property type="evidence" value="ECO:0007669"/>
    <property type="project" value="InterPro"/>
</dbReference>
<dbReference type="InterPro" id="IPR018200">
    <property type="entry name" value="USP_CS"/>
</dbReference>
<dbReference type="GO" id="GO:0004843">
    <property type="term" value="F:cysteine-type deubiquitinase activity"/>
    <property type="evidence" value="ECO:0007669"/>
    <property type="project" value="InterPro"/>
</dbReference>
<dbReference type="CDD" id="cd02659">
    <property type="entry name" value="peptidase_C19C"/>
    <property type="match status" value="1"/>
</dbReference>
<evidence type="ECO:0000259" key="6">
    <source>
        <dbReference type="PROSITE" id="PS50235"/>
    </source>
</evidence>
<feature type="compositionally biased region" description="Polar residues" evidence="5">
    <location>
        <begin position="2628"/>
        <end position="2637"/>
    </location>
</feature>
<dbReference type="Pfam" id="PF12030">
    <property type="entry name" value="DUF3517"/>
    <property type="match status" value="1"/>
</dbReference>
<feature type="compositionally biased region" description="Polar residues" evidence="5">
    <location>
        <begin position="1685"/>
        <end position="1699"/>
    </location>
</feature>
<dbReference type="PANTHER" id="PTHR24006:SF925">
    <property type="entry name" value="UBIQUITINYL HYDROLASE 1"/>
    <property type="match status" value="1"/>
</dbReference>
<dbReference type="GO" id="GO:0016477">
    <property type="term" value="P:cell migration"/>
    <property type="evidence" value="ECO:0007669"/>
    <property type="project" value="TreeGrafter"/>
</dbReference>
<evidence type="ECO:0000256" key="2">
    <source>
        <dbReference type="ARBA" id="ARBA00022670"/>
    </source>
</evidence>
<dbReference type="InterPro" id="IPR055176">
    <property type="entry name" value="UBP24/USP9X/USP9Y_UBL"/>
</dbReference>
<evidence type="ECO:0000313" key="8">
    <source>
        <dbReference type="Proteomes" id="UP000663870"/>
    </source>
</evidence>
<dbReference type="PROSITE" id="PS00972">
    <property type="entry name" value="USP_1"/>
    <property type="match status" value="1"/>
</dbReference>
<evidence type="ECO:0000256" key="1">
    <source>
        <dbReference type="ARBA" id="ARBA00022553"/>
    </source>
</evidence>
<dbReference type="GO" id="GO:0005634">
    <property type="term" value="C:nucleus"/>
    <property type="evidence" value="ECO:0007669"/>
    <property type="project" value="TreeGrafter"/>
</dbReference>
<feature type="compositionally biased region" description="Low complexity" evidence="5">
    <location>
        <begin position="981"/>
        <end position="1006"/>
    </location>
</feature>
<gene>
    <name evidence="7" type="ORF">JXQ802_LOCUS5894</name>
</gene>
<keyword evidence="8" id="KW-1185">Reference proteome</keyword>
<name>A0A813UXC4_9BILA</name>
<dbReference type="Proteomes" id="UP000663870">
    <property type="component" value="Unassembled WGS sequence"/>
</dbReference>
<dbReference type="InterPro" id="IPR021905">
    <property type="entry name" value="DUF3517"/>
</dbReference>
<dbReference type="EMBL" id="CAJNOL010000090">
    <property type="protein sequence ID" value="CAF0835227.1"/>
    <property type="molecule type" value="Genomic_DNA"/>
</dbReference>
<keyword evidence="4" id="KW-0378">Hydrolase</keyword>
<evidence type="ECO:0000256" key="5">
    <source>
        <dbReference type="SAM" id="MobiDB-lite"/>
    </source>
</evidence>
<evidence type="ECO:0000313" key="7">
    <source>
        <dbReference type="EMBL" id="CAF0835227.1"/>
    </source>
</evidence>
<dbReference type="SUPFAM" id="SSF54001">
    <property type="entry name" value="Cysteine proteinases"/>
    <property type="match status" value="1"/>
</dbReference>
<dbReference type="Gene3D" id="3.90.70.10">
    <property type="entry name" value="Cysteine proteinases"/>
    <property type="match status" value="1"/>
</dbReference>
<feature type="region of interest" description="Disordered" evidence="5">
    <location>
        <begin position="1685"/>
        <end position="1705"/>
    </location>
</feature>
<keyword evidence="1" id="KW-0597">Phosphoprotein</keyword>
<evidence type="ECO:0000256" key="4">
    <source>
        <dbReference type="ARBA" id="ARBA00022801"/>
    </source>
</evidence>
<evidence type="ECO:0000256" key="3">
    <source>
        <dbReference type="ARBA" id="ARBA00022786"/>
    </source>
</evidence>
<sequence length="2658" mass="309727">MTTKDTTQDLFIQLDDNGQQSTESSDINELQQQQQQQQQLPPDYISSTIQENEPSDDIDDEQSTIQIDDNSIYDENGEIKFPLNDLIKLEEQLNQTRWVVPVLPDGELIKCLRATVRLAAHKLDTKSDLCQRFIRDSLVNSFTKVLCDEAVQTWKHEIFKYIYQNCMIFIELCVFKIEDDCLPLLEILGLLMNPSCRYHQSNHSRLSDLQLTPDKEIFASSNEFRLPQRGWLIDFINRFGDLGGFDKILTRFLSSETKLTISVVVALLKPWGLCYEYLTQTTVKKYFAPIIEFVPQFLDKLTENDLKIETKTEPKSDTLSTVIRWLRYLASRIPDNEKECRNLDALRLKMILRILQTNSFSGKMNALNEVNKLIMSLNTIQRSPLNRSEEPESLTAEKLIQWIQENQVLDIVLRDCLHQPQYVEKLEKILRFIIKEQALSRIDLDKIWNSSYGKHEAIEKNVHDLLAKLAWDFSPEQLEHLFDCFRESWTKASKKQQEKLLELIRRLAEDDKEGLMANKVLELLWNIAHDKHLPNEIIDQALTAHLKILDYSCLQEKEKTKLLWLDKFMDEVKHDRGHVIISLKQLKEICMQFHEGVFAQNIPRMPGPQNRTGVIDILEKKYELTRIVTENLCQYMENTRKYKEETKSNILPEEYYSDGRFNHNQQIHERLNFLKFTLKEGRMYLSAEHSKTIWICLAEQAVYPNDREQCFRWFAEIIDEDDFEPKAAKDFFQNHLMKLEPHLLTDLGMNCFDRFFKSVNAQLNKLQQKRRSIRLMNDEDLVGIEYLWKLILNSSDEVADRGIQLMKEIYTNISPQLKTDVKRIHESFISDCFERLRPVYDSVKLMYTHQDSKQAYQHKLNSLIRILIVLREYLGECDNSYHKERSFLPMSRAFRGRSVILIIRVNTGQNRTDDFEHGFHSNDTWGHIRRFIHNRYKSSYGIIELYRNNEIIYSTDDNKTLGQTDDRDRISVTARWVQHQSHGGSSGESSSSESEMNNNNNSLTSSHHNRNLDYIDMNAETSLPSVILSQKHEYYQFLIDIADLACKEGNTRLRDTTRQILDLIPLDSYSTKTLNSCFTLLTINNEQPSADECLNRLNNFYFHVSPSQMLYNLKATLINFLPAHIHQICLQNNNNVEGLHVRFLNAGGLSCLLNILSEKHYTDQCDISTRKSIYFIVLYLLKRLLIILAIYQLRLINSNNSSSSFNESLEQILNITPTIPLPIMNIIGEQQHISMSVEQKIAATLIAHRIDYPISKNSLIQYHHIKELIRLIWCLASDSKQNSFEINLKNDFILIHQTFKQENFNPNDISIINDDNEEDDESQLACREGLELLSISLALVPSSVENLLKENFFEYFFIDLILYCSYQIIRHTSSEQIFLLTSRCSQGQCENLIQFFLQKQFQLLNKSSDNFKNYSLQSSDFFLLLCRLLSYAYSRNISPPNISQQLNDEIIYLKQIQLPVDDHLLRGHLNIAKELLQFQISERKRYYGIDQLLIQQIIEQYLFPASTLLYNIRLLRRKRLTKQSINNTNDISNNNNNNNDEDNELDLLKEPPIAICQTPMSTLAAFDLLVVLGTNCIENLKLIDKYITDLFYTVPDSSLNEWDFAPLVGPRPNRGFVGLKNGGATCYMNSVLQQLFMIRSLRTALLSVKIPLGHGDDETDDDDQRRDTFDTFSEGKLFHKDHYTITSPNKQQEQNNNMDLSPKDSTNERNEYNIHIFRHIQSIFGHLLESKLQYYVPRGFWKIFKFSGEPVNLRDQHDAVEFLNTVVDSVDEALKSLNLPQICSKVLGGTFADQKICKDCPHRYSREEDFTLLSVDIRHSQNLKESLEQYVIGELLDGPNAYFCEKCNKKVDTIKRTCFKKLPPILAIQLKRFDYDWERETPIKFNDYFEFPRELDMEPYTVQGLAKAEGMSVIDESADDDLKSTNANNSSDTRYKLVGIIVHSGQANGGHYYSFVQNKEESNSSSDLPHWYKFDDTDVNDCKMDEDEELRSQCFGGDYPTQSFDQPVMKRQRRWWNAYILFYEKISIDEFNSENSLEKDLVKLQLYDQTQRMPLSVQRSVRKQNIKFLHNRIHFSPEYFHFMKRLVQSNVQVIVTFYQQQQQQQQHGDKISSTNTIETIEELSLVSVQIATKFLFSVGWRTKKALRGPANDWTELIIHCIRWSRKARYYLAEEVLFKHPNRFQEYLIDCTSAEIRNAFGKMLVALASHSRQDEQTTNIPTDDIKNYLTVEESILNHVLRLLKKEMPDNVKMLTQYFQFFVNYSSIGRHECEQLIRLNVPTLFVNLANDDNTSSSCSTLPRYGEPAKLFVILSTLIRCFNVSMYCKSRQSDTELLSNPYYTHDNGPICLMPQQMADIIYKRDIFLKKIIEDSGSCEESLRLLRFLLWENPDITSIVLNEIITLLSVYHTYDFRGHLDVLYMVLTIEDSWQEVRLLYAIKGIPIPNVNNSSSTTTTPTTTNCGYESTPQSLFDMFSKSKSTYQKKAYHCIKTLVQLFSNCQKAHHILKTDTDIKQRWSQAVRWLHEQLERSYNNIPSNYPYYPSQGPVTSNDMSQGYFIERTQSARSLLDKAVELYPEMENEDVGSNSDDLEDDEPMENISSNVVIKNVSSNVPSKTTPTPRRPNSPTIVTSGLNQRISPAPTTPIQQNKTMHHHHPRS</sequence>
<dbReference type="InterPro" id="IPR028889">
    <property type="entry name" value="USP"/>
</dbReference>
<organism evidence="7 8">
    <name type="scientific">Rotaria sordida</name>
    <dbReference type="NCBI Taxonomy" id="392033"/>
    <lineage>
        <taxon>Eukaryota</taxon>
        <taxon>Metazoa</taxon>
        <taxon>Spiralia</taxon>
        <taxon>Gnathifera</taxon>
        <taxon>Rotifera</taxon>
        <taxon>Eurotatoria</taxon>
        <taxon>Bdelloidea</taxon>
        <taxon>Philodinida</taxon>
        <taxon>Philodinidae</taxon>
        <taxon>Rotaria</taxon>
    </lineage>
</organism>
<dbReference type="InterPro" id="IPR050164">
    <property type="entry name" value="Peptidase_C19"/>
</dbReference>